<evidence type="ECO:0000313" key="2">
    <source>
        <dbReference type="EMBL" id="NHT78557.1"/>
    </source>
</evidence>
<dbReference type="InterPro" id="IPR050706">
    <property type="entry name" value="Cyclic-di-GMP_PDE-like"/>
</dbReference>
<comment type="caution">
    <text evidence="2">The sequence shown here is derived from an EMBL/GenBank/DDBJ whole genome shotgun (WGS) entry which is preliminary data.</text>
</comment>
<dbReference type="PANTHER" id="PTHR33121">
    <property type="entry name" value="CYCLIC DI-GMP PHOSPHODIESTERASE PDEF"/>
    <property type="match status" value="1"/>
</dbReference>
<dbReference type="InterPro" id="IPR003018">
    <property type="entry name" value="GAF"/>
</dbReference>
<dbReference type="GO" id="GO:0071111">
    <property type="term" value="F:cyclic-guanylate-specific phosphodiesterase activity"/>
    <property type="evidence" value="ECO:0007669"/>
    <property type="project" value="InterPro"/>
</dbReference>
<protein>
    <submittedName>
        <fullName evidence="2">GGDEF and EAL domain-containing protein</fullName>
    </submittedName>
</protein>
<sequence>MASQIFDLPIAAVSLTDVDRQWFKSRVGVDHQSIPRDEAPCAQVAESADVLVIPDMATDECYKQSVLCKSGIRFYAGAPLITREGYGLGALCVLGTSPRETTPEELAALTDLAAMVMAQVELQHAFGRIDPISGLPNRTQFFDDISDFGQDETVDTHRLAVLIDLADTKQVDHLSRVLGPAEIDTGVREAACFLRAETGRRAAYHISATQFAFVAHDHVGEENYIRDVAAMLTRLEAASSFQFMMTPVAGIAPFGPGIDPADLLRAMGSAAQDARLQGVQVNVFSAKSDDKHRRSFRLLQDFDSALRSDGQLSLVFQPRVSLDTGQCVATEVLLRWLHPELGSISPGEFIPIIENSPHVRDMTSWVLDAALRQARLWKNQGLTVPMSVNISAANLEEEDFVDRIMVMLLRHGILPSLLELEVTESAIMKDAGAALKKLQALAEAGIALSIDDFGTGYSSLSYLQRLPTTVVKIDQSFIRNLGVGDRDENLVRSMIALSHDLGYRVVAEGVESAQAADTLMAMGCDEAQGYLFSKPLKVHALQQWFSSKTGRANVA</sequence>
<dbReference type="InterPro" id="IPR001633">
    <property type="entry name" value="EAL_dom"/>
</dbReference>
<dbReference type="SUPFAM" id="SSF141868">
    <property type="entry name" value="EAL domain-like"/>
    <property type="match status" value="1"/>
</dbReference>
<accession>A0AA44CEW6</accession>
<dbReference type="InterPro" id="IPR029016">
    <property type="entry name" value="GAF-like_dom_sf"/>
</dbReference>
<feature type="domain" description="EAL" evidence="1">
    <location>
        <begin position="295"/>
        <end position="549"/>
    </location>
</feature>
<dbReference type="Pfam" id="PF00563">
    <property type="entry name" value="EAL"/>
    <property type="match status" value="1"/>
</dbReference>
<dbReference type="Proteomes" id="UP001155840">
    <property type="component" value="Unassembled WGS sequence"/>
</dbReference>
<reference evidence="2" key="1">
    <citation type="submission" date="2020-03" db="EMBL/GenBank/DDBJ databases">
        <title>Ferranicluibacter endophyticum gen. nov., sp. nov., a new genus isolated from Rubus ulmifolius Schott. stem.</title>
        <authorList>
            <person name="Roca-Couso R."/>
            <person name="Flores-Felix J.D."/>
            <person name="Igual J.M."/>
            <person name="Rivas R."/>
        </authorList>
    </citation>
    <scope>NUCLEOTIDE SEQUENCE</scope>
    <source>
        <strain evidence="2">CRRU44</strain>
    </source>
</reference>
<dbReference type="Pfam" id="PF01590">
    <property type="entry name" value="GAF"/>
    <property type="match status" value="1"/>
</dbReference>
<evidence type="ECO:0000313" key="3">
    <source>
        <dbReference type="Proteomes" id="UP001155840"/>
    </source>
</evidence>
<dbReference type="Gene3D" id="3.30.450.40">
    <property type="match status" value="1"/>
</dbReference>
<dbReference type="EMBL" id="JAANCM010000016">
    <property type="protein sequence ID" value="NHT78557.1"/>
    <property type="molecule type" value="Genomic_DNA"/>
</dbReference>
<gene>
    <name evidence="2" type="ORF">G8E10_22890</name>
</gene>
<dbReference type="InterPro" id="IPR043128">
    <property type="entry name" value="Rev_trsase/Diguanyl_cyclase"/>
</dbReference>
<dbReference type="PROSITE" id="PS50883">
    <property type="entry name" value="EAL"/>
    <property type="match status" value="1"/>
</dbReference>
<dbReference type="SMART" id="SM00065">
    <property type="entry name" value="GAF"/>
    <property type="match status" value="1"/>
</dbReference>
<dbReference type="AlphaFoldDB" id="A0AA44CEW6"/>
<dbReference type="SMART" id="SM00052">
    <property type="entry name" value="EAL"/>
    <property type="match status" value="1"/>
</dbReference>
<dbReference type="InterPro" id="IPR029787">
    <property type="entry name" value="Nucleotide_cyclase"/>
</dbReference>
<dbReference type="SUPFAM" id="SSF55781">
    <property type="entry name" value="GAF domain-like"/>
    <property type="match status" value="1"/>
</dbReference>
<dbReference type="Gene3D" id="3.20.20.450">
    <property type="entry name" value="EAL domain"/>
    <property type="match status" value="1"/>
</dbReference>
<dbReference type="CDD" id="cd01948">
    <property type="entry name" value="EAL"/>
    <property type="match status" value="1"/>
</dbReference>
<name>A0AA44CEW6_9HYPH</name>
<keyword evidence="3" id="KW-1185">Reference proteome</keyword>
<dbReference type="PANTHER" id="PTHR33121:SF19">
    <property type="entry name" value="CYCLIC DI-GMP PHOSPHODIESTERASE PA2567"/>
    <property type="match status" value="1"/>
</dbReference>
<dbReference type="Gene3D" id="3.30.70.270">
    <property type="match status" value="1"/>
</dbReference>
<evidence type="ECO:0000259" key="1">
    <source>
        <dbReference type="PROSITE" id="PS50883"/>
    </source>
</evidence>
<proteinExistence type="predicted"/>
<dbReference type="SUPFAM" id="SSF55073">
    <property type="entry name" value="Nucleotide cyclase"/>
    <property type="match status" value="1"/>
</dbReference>
<organism evidence="2 3">
    <name type="scientific">Ferranicluibacter rubi</name>
    <dbReference type="NCBI Taxonomy" id="2715133"/>
    <lineage>
        <taxon>Bacteria</taxon>
        <taxon>Pseudomonadati</taxon>
        <taxon>Pseudomonadota</taxon>
        <taxon>Alphaproteobacteria</taxon>
        <taxon>Hyphomicrobiales</taxon>
        <taxon>Rhizobiaceae</taxon>
        <taxon>Ferranicluibacter</taxon>
    </lineage>
</organism>
<dbReference type="InterPro" id="IPR035919">
    <property type="entry name" value="EAL_sf"/>
</dbReference>